<dbReference type="Proteomes" id="UP001163283">
    <property type="component" value="Chromosome"/>
</dbReference>
<dbReference type="EMBL" id="CP087830">
    <property type="protein sequence ID" value="UZA03208.1"/>
    <property type="molecule type" value="Genomic_DNA"/>
</dbReference>
<keyword evidence="4" id="KW-1185">Reference proteome</keyword>
<proteinExistence type="predicted"/>
<name>A0AAQ2SZV0_MORBO</name>
<sequence length="98" mass="11347">MKAGIIFITITGVTFCLKQAIHYQKKKDKAEQTRLELEALPTYMFNFSDEQKNEVYKELTGKYFGRDSDNEGYQAMSDVIQEQIKLSNEVLKSALEKK</sequence>
<dbReference type="GeneID" id="77189983"/>
<evidence type="ECO:0000313" key="3">
    <source>
        <dbReference type="Proteomes" id="UP001163283"/>
    </source>
</evidence>
<dbReference type="RefSeq" id="WP_112742756.1">
    <property type="nucleotide sequence ID" value="NZ_CP030241.1"/>
</dbReference>
<dbReference type="AlphaFoldDB" id="A0AAQ2SZV0"/>
<protein>
    <submittedName>
        <fullName evidence="2">Uncharacterized protein</fullName>
    </submittedName>
</protein>
<organism evidence="2 3">
    <name type="scientific">Moraxella bovis</name>
    <dbReference type="NCBI Taxonomy" id="476"/>
    <lineage>
        <taxon>Bacteria</taxon>
        <taxon>Pseudomonadati</taxon>
        <taxon>Pseudomonadota</taxon>
        <taxon>Gammaproteobacteria</taxon>
        <taxon>Moraxellales</taxon>
        <taxon>Moraxellaceae</taxon>
        <taxon>Moraxella</taxon>
    </lineage>
</organism>
<dbReference type="Proteomes" id="UP001163632">
    <property type="component" value="Chromosome"/>
</dbReference>
<dbReference type="KEGG" id="mboi:DQF64_14340"/>
<evidence type="ECO:0000313" key="1">
    <source>
        <dbReference type="EMBL" id="UZA03208.1"/>
    </source>
</evidence>
<dbReference type="EMBL" id="CP087781">
    <property type="protein sequence ID" value="UZA51610.1"/>
    <property type="molecule type" value="Genomic_DNA"/>
</dbReference>
<accession>A0AAQ2SZV0</accession>
<evidence type="ECO:0000313" key="4">
    <source>
        <dbReference type="Proteomes" id="UP001163632"/>
    </source>
</evidence>
<gene>
    <name evidence="1" type="ORF">LP092_00075</name>
    <name evidence="2" type="ORF">LP129_00075</name>
</gene>
<evidence type="ECO:0000313" key="2">
    <source>
        <dbReference type="EMBL" id="UZA51610.1"/>
    </source>
</evidence>
<reference evidence="2 3" key="1">
    <citation type="journal article" date="2022" name="BMC Microbiol.">
        <title>Whole genome sequencing of Moraxella bovis strains from North America reveals two genotypes with different genetic determinants.</title>
        <authorList>
            <person name="Wynn E.L."/>
            <person name="Hille M.M."/>
            <person name="Loy J.D."/>
            <person name="Schuller G."/>
            <person name="Kuhn K.L."/>
            <person name="Dickey A.M."/>
            <person name="Bono J.L."/>
            <person name="Clawson M.L."/>
        </authorList>
    </citation>
    <scope>NUCLEOTIDE SEQUENCE [LARGE SCALE GENOMIC DNA]</scope>
    <source>
        <strain evidence="1">SAM102599</strain>
        <strain evidence="2 3">SAM57978</strain>
    </source>
</reference>